<dbReference type="FunFam" id="3.40.640.10:FF:000035">
    <property type="entry name" value="O-succinylhomoserine sulfhydrylase"/>
    <property type="match status" value="1"/>
</dbReference>
<feature type="region of interest" description="Disordered" evidence="7">
    <location>
        <begin position="1"/>
        <end position="23"/>
    </location>
</feature>
<comment type="cofactor">
    <cofactor evidence="1 6">
        <name>pyridoxal 5'-phosphate</name>
        <dbReference type="ChEBI" id="CHEBI:597326"/>
    </cofactor>
</comment>
<keyword evidence="4 5" id="KW-0663">Pyridoxal phosphate</keyword>
<dbReference type="GO" id="GO:0030170">
    <property type="term" value="F:pyridoxal phosphate binding"/>
    <property type="evidence" value="ECO:0007669"/>
    <property type="project" value="InterPro"/>
</dbReference>
<evidence type="ECO:0000256" key="5">
    <source>
        <dbReference type="PIRSR" id="PIRSR001434-2"/>
    </source>
</evidence>
<dbReference type="GO" id="GO:0006535">
    <property type="term" value="P:cysteine biosynthetic process from serine"/>
    <property type="evidence" value="ECO:0007669"/>
    <property type="project" value="TreeGrafter"/>
</dbReference>
<evidence type="ECO:0000256" key="3">
    <source>
        <dbReference type="ARBA" id="ARBA00022679"/>
    </source>
</evidence>
<dbReference type="RefSeq" id="WP_096495136.1">
    <property type="nucleotide sequence ID" value="NZ_CP023445.1"/>
</dbReference>
<keyword evidence="3" id="KW-0808">Transferase</keyword>
<dbReference type="InterPro" id="IPR015422">
    <property type="entry name" value="PyrdxlP-dep_Trfase_small"/>
</dbReference>
<gene>
    <name evidence="8" type="ORF">CNX65_20110</name>
</gene>
<dbReference type="PANTHER" id="PTHR43797:SF2">
    <property type="entry name" value="HOMOCYSTEINE_CYSTEINE SYNTHASE"/>
    <property type="match status" value="1"/>
</dbReference>
<dbReference type="AlphaFoldDB" id="A0A290Z8D7"/>
<dbReference type="GO" id="GO:0004124">
    <property type="term" value="F:cysteine synthase activity"/>
    <property type="evidence" value="ECO:0007669"/>
    <property type="project" value="TreeGrafter"/>
</dbReference>
<dbReference type="InterPro" id="IPR006235">
    <property type="entry name" value="OAc-hSer/O-AcSer_sulfhydrylase"/>
</dbReference>
<dbReference type="KEGG" id="apre:CNX65_20110"/>
<dbReference type="GO" id="GO:0016787">
    <property type="term" value="F:hydrolase activity"/>
    <property type="evidence" value="ECO:0007669"/>
    <property type="project" value="UniProtKB-KW"/>
</dbReference>
<organism evidence="8 9">
    <name type="scientific">Actinosynnema pretiosum</name>
    <dbReference type="NCBI Taxonomy" id="42197"/>
    <lineage>
        <taxon>Bacteria</taxon>
        <taxon>Bacillati</taxon>
        <taxon>Actinomycetota</taxon>
        <taxon>Actinomycetes</taxon>
        <taxon>Pseudonocardiales</taxon>
        <taxon>Pseudonocardiaceae</taxon>
        <taxon>Actinosynnema</taxon>
    </lineage>
</organism>
<feature type="modified residue" description="N6-(pyridoxal phosphate)lysine" evidence="5">
    <location>
        <position position="231"/>
    </location>
</feature>
<keyword evidence="9" id="KW-1185">Reference proteome</keyword>
<comment type="similarity">
    <text evidence="2 6">Belongs to the trans-sulfuration enzymes family.</text>
</comment>
<evidence type="ECO:0000256" key="2">
    <source>
        <dbReference type="ARBA" id="ARBA00009077"/>
    </source>
</evidence>
<name>A0A290Z8D7_9PSEU</name>
<dbReference type="GO" id="GO:0005737">
    <property type="term" value="C:cytoplasm"/>
    <property type="evidence" value="ECO:0007669"/>
    <property type="project" value="TreeGrafter"/>
</dbReference>
<evidence type="ECO:0000256" key="7">
    <source>
        <dbReference type="SAM" id="MobiDB-lite"/>
    </source>
</evidence>
<dbReference type="Pfam" id="PF01053">
    <property type="entry name" value="Cys_Met_Meta_PP"/>
    <property type="match status" value="1"/>
</dbReference>
<dbReference type="GO" id="GO:0003961">
    <property type="term" value="F:O-acetylhomoserine aminocarboxypropyltransferase activity"/>
    <property type="evidence" value="ECO:0007669"/>
    <property type="project" value="TreeGrafter"/>
</dbReference>
<evidence type="ECO:0000313" key="9">
    <source>
        <dbReference type="Proteomes" id="UP000218505"/>
    </source>
</evidence>
<evidence type="ECO:0000256" key="1">
    <source>
        <dbReference type="ARBA" id="ARBA00001933"/>
    </source>
</evidence>
<protein>
    <submittedName>
        <fullName evidence="8">O-acetyl-L-homoserine sulfhydrolase</fullName>
    </submittedName>
</protein>
<dbReference type="SUPFAM" id="SSF53383">
    <property type="entry name" value="PLP-dependent transferases"/>
    <property type="match status" value="1"/>
</dbReference>
<evidence type="ECO:0000256" key="4">
    <source>
        <dbReference type="ARBA" id="ARBA00022898"/>
    </source>
</evidence>
<reference evidence="8" key="1">
    <citation type="submission" date="2017-09" db="EMBL/GenBank/DDBJ databases">
        <title>Complete Genome Sequence of ansamitocin-producing Bacterium Actinosynnema pretiosum X47.</title>
        <authorList>
            <person name="Cao G."/>
            <person name="Zong G."/>
            <person name="Zhong C."/>
            <person name="Fu J."/>
        </authorList>
    </citation>
    <scope>NUCLEOTIDE SEQUENCE [LARGE SCALE GENOMIC DNA]</scope>
    <source>
        <strain evidence="8">X47</strain>
    </source>
</reference>
<dbReference type="Proteomes" id="UP000218505">
    <property type="component" value="Chromosome"/>
</dbReference>
<dbReference type="GO" id="GO:0071269">
    <property type="term" value="P:L-homocysteine biosynthetic process"/>
    <property type="evidence" value="ECO:0007669"/>
    <property type="project" value="TreeGrafter"/>
</dbReference>
<dbReference type="Gene3D" id="3.40.640.10">
    <property type="entry name" value="Type I PLP-dependent aspartate aminotransferase-like (Major domain)"/>
    <property type="match status" value="1"/>
</dbReference>
<dbReference type="PROSITE" id="PS00868">
    <property type="entry name" value="CYS_MET_METAB_PP"/>
    <property type="match status" value="1"/>
</dbReference>
<dbReference type="EMBL" id="CP023445">
    <property type="protein sequence ID" value="ATE55301.1"/>
    <property type="molecule type" value="Genomic_DNA"/>
</dbReference>
<evidence type="ECO:0000256" key="6">
    <source>
        <dbReference type="RuleBase" id="RU362118"/>
    </source>
</evidence>
<sequence length="450" mass="46867">MFQPPDTSAPQPLAPTGGGGARARRWSFETRQVHAGAAPDPATGARATPIYQTTSFTFADSAHAADVCALRDLDSHAYSRIGNPTTAVAEARLADLEGGVAAVVLASGQAAITLALLNLARTGDHVVASAALYGGTRVLLAHTFTELGIGVDFVADPDDPAAWRAAVRPNTRAFFAEVVGNPLGNVLDLRAVADVAHAAGVPLVVDNTVPTPYLCRPLEHGADVVVHSTTKFLAGHGSSVGGAVVDGGRFDYAADPDRWPQFTEPDPGYRGVVFAADFGELAFALRLRARLARDLGPAASPFNSFLLLQGIETLSLRVERHVANAGVVARWLAGRPEVARVHYAGLPDDPWHAAGRRYLPLGVGAVVAFELAGGLEAGRRLVDRVRLFSHLANIGDVRSLIIHPASTTHAQLEPAEQVAAGVTAGLVRLSVGLEGVADLVADLAQALGDG</sequence>
<evidence type="ECO:0000313" key="8">
    <source>
        <dbReference type="EMBL" id="ATE55301.1"/>
    </source>
</evidence>
<feature type="compositionally biased region" description="Polar residues" evidence="7">
    <location>
        <begin position="1"/>
        <end position="10"/>
    </location>
</feature>
<accession>A0A290Z8D7</accession>
<dbReference type="CDD" id="cd00614">
    <property type="entry name" value="CGS_like"/>
    <property type="match status" value="1"/>
</dbReference>
<dbReference type="InterPro" id="IPR054542">
    <property type="entry name" value="Cys_met_metab_PP"/>
</dbReference>
<proteinExistence type="inferred from homology"/>
<dbReference type="Gene3D" id="3.90.1150.10">
    <property type="entry name" value="Aspartate Aminotransferase, domain 1"/>
    <property type="match status" value="1"/>
</dbReference>
<dbReference type="InterPro" id="IPR015421">
    <property type="entry name" value="PyrdxlP-dep_Trfase_major"/>
</dbReference>
<dbReference type="NCBIfam" id="TIGR01326">
    <property type="entry name" value="OAH_OAS_sulfhy"/>
    <property type="match status" value="1"/>
</dbReference>
<dbReference type="InterPro" id="IPR015424">
    <property type="entry name" value="PyrdxlP-dep_Trfase"/>
</dbReference>
<dbReference type="PIRSF" id="PIRSF001434">
    <property type="entry name" value="CGS"/>
    <property type="match status" value="1"/>
</dbReference>
<dbReference type="InterPro" id="IPR000277">
    <property type="entry name" value="Cys/Met-Metab_PyrdxlP-dep_enz"/>
</dbReference>
<dbReference type="GO" id="GO:0019346">
    <property type="term" value="P:transsulfuration"/>
    <property type="evidence" value="ECO:0007669"/>
    <property type="project" value="InterPro"/>
</dbReference>
<dbReference type="PANTHER" id="PTHR43797">
    <property type="entry name" value="HOMOCYSTEINE/CYSTEINE SYNTHASE"/>
    <property type="match status" value="1"/>
</dbReference>